<proteinExistence type="inferred from homology"/>
<comment type="caution">
    <text evidence="9">Lacks conserved residue(s) required for the propagation of feature annotation.</text>
</comment>
<feature type="binding site" evidence="9">
    <location>
        <position position="244"/>
    </location>
    <ligand>
        <name>substrate</name>
    </ligand>
</feature>
<feature type="binding site" evidence="9">
    <location>
        <position position="283"/>
    </location>
    <ligand>
        <name>K(+)</name>
        <dbReference type="ChEBI" id="CHEBI:29103"/>
    </ligand>
</feature>
<evidence type="ECO:0000256" key="1">
    <source>
        <dbReference type="ARBA" id="ARBA00022679"/>
    </source>
</evidence>
<dbReference type="EMBL" id="CP035807">
    <property type="protein sequence ID" value="QEN05200.1"/>
    <property type="molecule type" value="Genomic_DNA"/>
</dbReference>
<dbReference type="InterPro" id="IPR011611">
    <property type="entry name" value="PfkB_dom"/>
</dbReference>
<dbReference type="InterPro" id="IPR002139">
    <property type="entry name" value="Ribo/fructo_kinase"/>
</dbReference>
<keyword evidence="6 9" id="KW-0460">Magnesium</keyword>
<dbReference type="OrthoDB" id="9775849at2"/>
<organism evidence="11 12">
    <name type="scientific">Thiospirochaeta perfilievii</name>
    <dbReference type="NCBI Taxonomy" id="252967"/>
    <lineage>
        <taxon>Bacteria</taxon>
        <taxon>Pseudomonadati</taxon>
        <taxon>Spirochaetota</taxon>
        <taxon>Spirochaetia</taxon>
        <taxon>Spirochaetales</taxon>
        <taxon>Spirochaetaceae</taxon>
        <taxon>Thiospirochaeta</taxon>
    </lineage>
</organism>
<reference evidence="11 12" key="2">
    <citation type="submission" date="2019-09" db="EMBL/GenBank/DDBJ databases">
        <title>Complete Genome Sequence and Methylome Analysis of free living Spirochaetas.</title>
        <authorList>
            <person name="Leshcheva N."/>
            <person name="Mikheeva N."/>
        </authorList>
    </citation>
    <scope>NUCLEOTIDE SEQUENCE [LARGE SCALE GENOMIC DNA]</scope>
    <source>
        <strain evidence="11 12">P</strain>
    </source>
</reference>
<dbReference type="GO" id="GO:0019303">
    <property type="term" value="P:D-ribose catabolic process"/>
    <property type="evidence" value="ECO:0007669"/>
    <property type="project" value="UniProtKB-UniRule"/>
</dbReference>
<dbReference type="Gene3D" id="3.40.1190.20">
    <property type="match status" value="1"/>
</dbReference>
<feature type="domain" description="Carbohydrate kinase PfkB" evidence="10">
    <location>
        <begin position="2"/>
        <end position="285"/>
    </location>
</feature>
<evidence type="ECO:0000256" key="4">
    <source>
        <dbReference type="ARBA" id="ARBA00022777"/>
    </source>
</evidence>
<keyword evidence="7 9" id="KW-0630">Potassium</keyword>
<evidence type="ECO:0000256" key="9">
    <source>
        <dbReference type="HAMAP-Rule" id="MF_01987"/>
    </source>
</evidence>
<dbReference type="PANTHER" id="PTHR10584">
    <property type="entry name" value="SUGAR KINASE"/>
    <property type="match status" value="1"/>
</dbReference>
<protein>
    <recommendedName>
        <fullName evidence="9">Ribokinase</fullName>
        <shortName evidence="9">RK</shortName>
        <ecNumber evidence="9">2.7.1.15</ecNumber>
    </recommendedName>
</protein>
<evidence type="ECO:0000256" key="7">
    <source>
        <dbReference type="ARBA" id="ARBA00022958"/>
    </source>
</evidence>
<dbReference type="CDD" id="cd01174">
    <property type="entry name" value="ribokinase"/>
    <property type="match status" value="1"/>
</dbReference>
<feature type="binding site" evidence="9">
    <location>
        <position position="279"/>
    </location>
    <ligand>
        <name>K(+)</name>
        <dbReference type="ChEBI" id="CHEBI:29103"/>
    </ligand>
</feature>
<evidence type="ECO:0000256" key="8">
    <source>
        <dbReference type="ARBA" id="ARBA00023277"/>
    </source>
</evidence>
<dbReference type="PANTHER" id="PTHR10584:SF166">
    <property type="entry name" value="RIBOKINASE"/>
    <property type="match status" value="1"/>
</dbReference>
<dbReference type="AlphaFoldDB" id="A0A5C1QDQ1"/>
<keyword evidence="3 9" id="KW-0547">Nucleotide-binding</keyword>
<keyword evidence="2 9" id="KW-0479">Metal-binding</keyword>
<feature type="binding site" evidence="9">
    <location>
        <position position="277"/>
    </location>
    <ligand>
        <name>K(+)</name>
        <dbReference type="ChEBI" id="CHEBI:29103"/>
    </ligand>
</feature>
<dbReference type="InterPro" id="IPR011877">
    <property type="entry name" value="Ribokinase"/>
</dbReference>
<comment type="cofactor">
    <cofactor evidence="9">
        <name>Mg(2+)</name>
        <dbReference type="ChEBI" id="CHEBI:18420"/>
    </cofactor>
    <text evidence="9">Requires a divalent cation, most likely magnesium in vivo, as an electrophilic catalyst to aid phosphoryl group transfer. It is the chelate of the metal and the nucleotide that is the actual substrate.</text>
</comment>
<sequence length="292" mass="31758">MKILSYGSINIDLVYQVPHIVRPGETISSSDSTRFAGGKGANQSVALAKAGAEVWHAGKIGEDGLWLKDKLETYGVKSELIKSYQGPTGQAIIQVTSDAENSIILLGGGNQKITKKEIDETLSYFEKGDYLVLQNEINLIPEIIKAAKDKEMNICLNPAPFSESICSWPLDLVDILIVNELEAEGLSGISGSFDEILNELTMKYPDTDIVMTLGEKGANYGRNELREHVPITKTKAVDTTAAGDTFLGYYLASLISGYKVKEAMERASKASSITVSRVGAMDSIPRVEELQF</sequence>
<evidence type="ECO:0000259" key="10">
    <source>
        <dbReference type="Pfam" id="PF00294"/>
    </source>
</evidence>
<dbReference type="RefSeq" id="WP_149568441.1">
    <property type="nucleotide sequence ID" value="NZ_CP035807.1"/>
</dbReference>
<comment type="subunit">
    <text evidence="9">Homodimer.</text>
</comment>
<feature type="binding site" evidence="9">
    <location>
        <position position="136"/>
    </location>
    <ligand>
        <name>substrate</name>
    </ligand>
</feature>
<keyword evidence="1 9" id="KW-0808">Transferase</keyword>
<dbReference type="PRINTS" id="PR00990">
    <property type="entry name" value="RIBOKINASE"/>
</dbReference>
<evidence type="ECO:0000256" key="3">
    <source>
        <dbReference type="ARBA" id="ARBA00022741"/>
    </source>
</evidence>
<feature type="binding site" evidence="9">
    <location>
        <begin position="38"/>
        <end position="42"/>
    </location>
    <ligand>
        <name>substrate</name>
    </ligand>
</feature>
<keyword evidence="5 9" id="KW-0067">ATP-binding</keyword>
<feature type="binding site" evidence="9">
    <location>
        <begin position="243"/>
        <end position="244"/>
    </location>
    <ligand>
        <name>ATP</name>
        <dbReference type="ChEBI" id="CHEBI:30616"/>
    </ligand>
</feature>
<dbReference type="EC" id="2.7.1.15" evidence="9"/>
<feature type="binding site" evidence="9">
    <location>
        <position position="274"/>
    </location>
    <ligand>
        <name>K(+)</name>
        <dbReference type="ChEBI" id="CHEBI:29103"/>
    </ligand>
</feature>
<comment type="pathway">
    <text evidence="9">Carbohydrate metabolism; D-ribose degradation; D-ribose 5-phosphate from beta-D-ribopyranose: step 2/2.</text>
</comment>
<comment type="catalytic activity">
    <reaction evidence="9">
        <text>D-ribose + ATP = D-ribose 5-phosphate + ADP + H(+)</text>
        <dbReference type="Rhea" id="RHEA:13697"/>
        <dbReference type="ChEBI" id="CHEBI:15378"/>
        <dbReference type="ChEBI" id="CHEBI:30616"/>
        <dbReference type="ChEBI" id="CHEBI:47013"/>
        <dbReference type="ChEBI" id="CHEBI:78346"/>
        <dbReference type="ChEBI" id="CHEBI:456216"/>
        <dbReference type="EC" id="2.7.1.15"/>
    </reaction>
</comment>
<feature type="binding site" evidence="9">
    <location>
        <begin position="10"/>
        <end position="12"/>
    </location>
    <ligand>
        <name>substrate</name>
    </ligand>
</feature>
<feature type="active site" description="Proton acceptor" evidence="9">
    <location>
        <position position="244"/>
    </location>
</feature>
<feature type="binding site" evidence="9">
    <location>
        <position position="179"/>
    </location>
    <ligand>
        <name>ATP</name>
        <dbReference type="ChEBI" id="CHEBI:30616"/>
    </ligand>
</feature>
<dbReference type="GO" id="GO:0005737">
    <property type="term" value="C:cytoplasm"/>
    <property type="evidence" value="ECO:0007669"/>
    <property type="project" value="UniProtKB-SubCell"/>
</dbReference>
<dbReference type="Proteomes" id="UP000323824">
    <property type="component" value="Chromosome"/>
</dbReference>
<comment type="activity regulation">
    <text evidence="9">Activated by a monovalent cation that binds near, but not in, the active site. The most likely occupant of the site in vivo is potassium. Ion binding induces a conformational change that may alter substrate affinity.</text>
</comment>
<dbReference type="InterPro" id="IPR029056">
    <property type="entry name" value="Ribokinase-like"/>
</dbReference>
<comment type="subcellular location">
    <subcellularLocation>
        <location evidence="9">Cytoplasm</location>
    </subcellularLocation>
</comment>
<evidence type="ECO:0000256" key="5">
    <source>
        <dbReference type="ARBA" id="ARBA00022840"/>
    </source>
</evidence>
<accession>A0A5C1QDQ1</accession>
<dbReference type="GO" id="GO:0005524">
    <property type="term" value="F:ATP binding"/>
    <property type="evidence" value="ECO:0007669"/>
    <property type="project" value="UniProtKB-UniRule"/>
</dbReference>
<gene>
    <name evidence="9" type="primary">rbsK</name>
    <name evidence="11" type="ORF">EW093_10910</name>
</gene>
<evidence type="ECO:0000256" key="2">
    <source>
        <dbReference type="ARBA" id="ARBA00022723"/>
    </source>
</evidence>
<keyword evidence="12" id="KW-1185">Reference proteome</keyword>
<dbReference type="GO" id="GO:0004747">
    <property type="term" value="F:ribokinase activity"/>
    <property type="evidence" value="ECO:0007669"/>
    <property type="project" value="UniProtKB-UniRule"/>
</dbReference>
<evidence type="ECO:0000313" key="12">
    <source>
        <dbReference type="Proteomes" id="UP000323824"/>
    </source>
</evidence>
<name>A0A5C1QDQ1_9SPIO</name>
<comment type="similarity">
    <text evidence="9">Belongs to the carbohydrate kinase PfkB family. Ribokinase subfamily.</text>
</comment>
<keyword evidence="9" id="KW-0963">Cytoplasm</keyword>
<keyword evidence="8 9" id="KW-0119">Carbohydrate metabolism</keyword>
<dbReference type="GO" id="GO:0046872">
    <property type="term" value="F:metal ion binding"/>
    <property type="evidence" value="ECO:0007669"/>
    <property type="project" value="UniProtKB-KW"/>
</dbReference>
<dbReference type="HAMAP" id="MF_01987">
    <property type="entry name" value="Ribokinase"/>
    <property type="match status" value="1"/>
</dbReference>
<keyword evidence="4 9" id="KW-0418">Kinase</keyword>
<reference evidence="11 12" key="1">
    <citation type="submission" date="2019-02" db="EMBL/GenBank/DDBJ databases">
        <authorList>
            <person name="Fomenkov A."/>
            <person name="Dubinina G."/>
            <person name="Grabovich M."/>
            <person name="Vincze T."/>
            <person name="Roberts R.J."/>
        </authorList>
    </citation>
    <scope>NUCLEOTIDE SEQUENCE [LARGE SCALE GENOMIC DNA]</scope>
    <source>
        <strain evidence="11 12">P</strain>
    </source>
</reference>
<feature type="binding site" evidence="9">
    <location>
        <begin position="212"/>
        <end position="217"/>
    </location>
    <ligand>
        <name>ATP</name>
        <dbReference type="ChEBI" id="CHEBI:30616"/>
    </ligand>
</feature>
<dbReference type="KEGG" id="sper:EW093_10910"/>
<comment type="function">
    <text evidence="9">Catalyzes the phosphorylation of ribose at O-5 in a reaction requiring ATP and magnesium. The resulting D-ribose-5-phosphate can then be used either for sythesis of nucleotides, histidine, and tryptophan, or as a component of the pentose phosphate pathway.</text>
</comment>
<evidence type="ECO:0000313" key="11">
    <source>
        <dbReference type="EMBL" id="QEN05200.1"/>
    </source>
</evidence>
<feature type="binding site" evidence="9">
    <location>
        <position position="240"/>
    </location>
    <ligand>
        <name>K(+)</name>
        <dbReference type="ChEBI" id="CHEBI:29103"/>
    </ligand>
</feature>
<dbReference type="Pfam" id="PF00294">
    <property type="entry name" value="PfkB"/>
    <property type="match status" value="1"/>
</dbReference>
<dbReference type="SUPFAM" id="SSF53613">
    <property type="entry name" value="Ribokinase-like"/>
    <property type="match status" value="1"/>
</dbReference>
<dbReference type="UniPathway" id="UPA00916">
    <property type="reaction ID" value="UER00889"/>
</dbReference>
<evidence type="ECO:0000256" key="6">
    <source>
        <dbReference type="ARBA" id="ARBA00022842"/>
    </source>
</evidence>
<feature type="binding site" evidence="9">
    <location>
        <position position="238"/>
    </location>
    <ligand>
        <name>K(+)</name>
        <dbReference type="ChEBI" id="CHEBI:29103"/>
    </ligand>
</feature>